<dbReference type="GO" id="GO:0019491">
    <property type="term" value="P:ectoine biosynthetic process"/>
    <property type="evidence" value="ECO:0007669"/>
    <property type="project" value="UniProtKB-UniPathway"/>
</dbReference>
<dbReference type="PROSITE" id="PS51186">
    <property type="entry name" value="GNAT"/>
    <property type="match status" value="1"/>
</dbReference>
<evidence type="ECO:0000259" key="10">
    <source>
        <dbReference type="PROSITE" id="PS51186"/>
    </source>
</evidence>
<evidence type="ECO:0000313" key="12">
    <source>
        <dbReference type="Proteomes" id="UP000548476"/>
    </source>
</evidence>
<dbReference type="PANTHER" id="PTHR43072">
    <property type="entry name" value="N-ACETYLTRANSFERASE"/>
    <property type="match status" value="1"/>
</dbReference>
<comment type="catalytic activity">
    <reaction evidence="8 9">
        <text>L-2,4-diaminobutanoate + acetyl-CoA = (2S)-4-acetamido-2-aminobutanoate + CoA + H(+)</text>
        <dbReference type="Rhea" id="RHEA:16901"/>
        <dbReference type="ChEBI" id="CHEBI:15378"/>
        <dbReference type="ChEBI" id="CHEBI:57287"/>
        <dbReference type="ChEBI" id="CHEBI:57288"/>
        <dbReference type="ChEBI" id="CHEBI:58761"/>
        <dbReference type="ChEBI" id="CHEBI:58929"/>
        <dbReference type="EC" id="2.3.1.178"/>
    </reaction>
</comment>
<evidence type="ECO:0000256" key="5">
    <source>
        <dbReference type="ARBA" id="ARBA00017935"/>
    </source>
</evidence>
<evidence type="ECO:0000256" key="2">
    <source>
        <dbReference type="ARBA" id="ARBA00004978"/>
    </source>
</evidence>
<comment type="caution">
    <text evidence="11">The sequence shown here is derived from an EMBL/GenBank/DDBJ whole genome shotgun (WGS) entry which is preliminary data.</text>
</comment>
<dbReference type="CDD" id="cd04301">
    <property type="entry name" value="NAT_SF"/>
    <property type="match status" value="1"/>
</dbReference>
<protein>
    <recommendedName>
        <fullName evidence="5 9">L-2,4-diaminobutyric acid acetyltransferase</fullName>
        <shortName evidence="9">DABA acetyltransferase</shortName>
        <ecNumber evidence="4 9">2.3.1.178</ecNumber>
    </recommendedName>
</protein>
<evidence type="ECO:0000256" key="8">
    <source>
        <dbReference type="ARBA" id="ARBA00048924"/>
    </source>
</evidence>
<dbReference type="Pfam" id="PF00583">
    <property type="entry name" value="Acetyltransf_1"/>
    <property type="match status" value="1"/>
</dbReference>
<dbReference type="NCBIfam" id="TIGR02406">
    <property type="entry name" value="ectoine_EctA"/>
    <property type="match status" value="1"/>
</dbReference>
<keyword evidence="6 9" id="KW-0808">Transferase</keyword>
<evidence type="ECO:0000256" key="9">
    <source>
        <dbReference type="RuleBase" id="RU365045"/>
    </source>
</evidence>
<comment type="similarity">
    <text evidence="3 9">Belongs to the acetyltransferase family. EctA subfamily.</text>
</comment>
<reference evidence="11 12" key="1">
    <citation type="submission" date="2020-08" db="EMBL/GenBank/DDBJ databases">
        <title>Genomic Encyclopedia of Type Strains, Phase IV (KMG-IV): sequencing the most valuable type-strain genomes for metagenomic binning, comparative biology and taxonomic classification.</title>
        <authorList>
            <person name="Goeker M."/>
        </authorList>
    </citation>
    <scope>NUCLEOTIDE SEQUENCE [LARGE SCALE GENOMIC DNA]</scope>
    <source>
        <strain evidence="11 12">YIM 65646</strain>
    </source>
</reference>
<dbReference type="Gene3D" id="3.40.630.30">
    <property type="match status" value="1"/>
</dbReference>
<dbReference type="InterPro" id="IPR016181">
    <property type="entry name" value="Acyl_CoA_acyltransferase"/>
</dbReference>
<dbReference type="RefSeq" id="WP_184786239.1">
    <property type="nucleotide sequence ID" value="NZ_BONT01000097.1"/>
</dbReference>
<name>A0A841FAT8_9ACTN</name>
<dbReference type="AlphaFoldDB" id="A0A841FAT8"/>
<proteinExistence type="inferred from homology"/>
<evidence type="ECO:0000256" key="3">
    <source>
        <dbReference type="ARBA" id="ARBA00010712"/>
    </source>
</evidence>
<accession>A0A841FAT8</accession>
<gene>
    <name evidence="9" type="primary">ectA</name>
    <name evidence="11" type="ORF">HNR73_001223</name>
</gene>
<feature type="domain" description="N-acetyltransferase" evidence="10">
    <location>
        <begin position="19"/>
        <end position="166"/>
    </location>
</feature>
<evidence type="ECO:0000256" key="4">
    <source>
        <dbReference type="ARBA" id="ARBA00012355"/>
    </source>
</evidence>
<comment type="function">
    <text evidence="1 9">Catalyzes the acetylation of L-2,4-diaminobutyrate (DABA) to gamma-N-acetyl-alpha,gamma-diaminobutyric acid (ADABA) with acetyl coenzyme A.</text>
</comment>
<evidence type="ECO:0000256" key="7">
    <source>
        <dbReference type="ARBA" id="ARBA00023315"/>
    </source>
</evidence>
<dbReference type="InterPro" id="IPR000182">
    <property type="entry name" value="GNAT_dom"/>
</dbReference>
<dbReference type="GO" id="GO:0033816">
    <property type="term" value="F:diaminobutyrate acetyltransferase activity"/>
    <property type="evidence" value="ECO:0007669"/>
    <property type="project" value="UniProtKB-EC"/>
</dbReference>
<evidence type="ECO:0000256" key="1">
    <source>
        <dbReference type="ARBA" id="ARBA00003741"/>
    </source>
</evidence>
<dbReference type="InterPro" id="IPR012772">
    <property type="entry name" value="Ectoine_EctA"/>
</dbReference>
<evidence type="ECO:0000256" key="6">
    <source>
        <dbReference type="ARBA" id="ARBA00022679"/>
    </source>
</evidence>
<dbReference type="SUPFAM" id="SSF55729">
    <property type="entry name" value="Acyl-CoA N-acyltransferases (Nat)"/>
    <property type="match status" value="1"/>
</dbReference>
<evidence type="ECO:0000313" key="11">
    <source>
        <dbReference type="EMBL" id="MBB6033376.1"/>
    </source>
</evidence>
<dbReference type="EMBL" id="JACHGT010000002">
    <property type="protein sequence ID" value="MBB6033376.1"/>
    <property type="molecule type" value="Genomic_DNA"/>
</dbReference>
<organism evidence="11 12">
    <name type="scientific">Phytomonospora endophytica</name>
    <dbReference type="NCBI Taxonomy" id="714109"/>
    <lineage>
        <taxon>Bacteria</taxon>
        <taxon>Bacillati</taxon>
        <taxon>Actinomycetota</taxon>
        <taxon>Actinomycetes</taxon>
        <taxon>Micromonosporales</taxon>
        <taxon>Micromonosporaceae</taxon>
        <taxon>Phytomonospora</taxon>
    </lineage>
</organism>
<dbReference type="Proteomes" id="UP000548476">
    <property type="component" value="Unassembled WGS sequence"/>
</dbReference>
<dbReference type="UniPathway" id="UPA00067">
    <property type="reaction ID" value="UER00122"/>
</dbReference>
<comment type="pathway">
    <text evidence="2 9">Amine and polyamine biosynthesis; ectoine biosynthesis; L-ectoine from L-aspartate 4-semialdehyde: step 2/3.</text>
</comment>
<keyword evidence="12" id="KW-1185">Reference proteome</keyword>
<keyword evidence="7 9" id="KW-0012">Acyltransferase</keyword>
<sequence>MSPDDASATVAQVPGNLAVTLSTPSIPDGNHLWRLAREAGSLDVNSPYSYLLWCRDFADTSVVARDGERPVGFISGYTRPGRAATLFVWQVAVAPSHRRQGLARRMLDHLADSLAPRGVVNVEATVTPSNESSTRLFTSFAEARGATVTRDVLFAEDHFPAGGAHEAEVLFHIGPLRRAATPPPGNGSAIG</sequence>
<dbReference type="EC" id="2.3.1.178" evidence="4 9"/>